<keyword evidence="2" id="KW-0238">DNA-binding</keyword>
<gene>
    <name evidence="5" type="ORF">NRB20_54200</name>
</gene>
<evidence type="ECO:0000256" key="3">
    <source>
        <dbReference type="ARBA" id="ARBA00023163"/>
    </source>
</evidence>
<dbReference type="PANTHER" id="PTHR42756:SF1">
    <property type="entry name" value="TRANSCRIPTIONAL REPRESSOR OF EMRAB OPERON"/>
    <property type="match status" value="1"/>
</dbReference>
<keyword evidence="6" id="KW-1185">Reference proteome</keyword>
<dbReference type="PROSITE" id="PS50995">
    <property type="entry name" value="HTH_MARR_2"/>
    <property type="match status" value="1"/>
</dbReference>
<dbReference type="EMBL" id="WEGK01000013">
    <property type="protein sequence ID" value="MQY22305.1"/>
    <property type="molecule type" value="Genomic_DNA"/>
</dbReference>
<dbReference type="Pfam" id="PF12802">
    <property type="entry name" value="MarR_2"/>
    <property type="match status" value="1"/>
</dbReference>
<dbReference type="PRINTS" id="PR00598">
    <property type="entry name" value="HTHMARR"/>
</dbReference>
<evidence type="ECO:0000256" key="1">
    <source>
        <dbReference type="ARBA" id="ARBA00023015"/>
    </source>
</evidence>
<dbReference type="GO" id="GO:0003677">
    <property type="term" value="F:DNA binding"/>
    <property type="evidence" value="ECO:0007669"/>
    <property type="project" value="UniProtKB-KW"/>
</dbReference>
<protein>
    <recommendedName>
        <fullName evidence="4">HTH marR-type domain-containing protein</fullName>
    </recommendedName>
</protein>
<dbReference type="SUPFAM" id="SSF46785">
    <property type="entry name" value="Winged helix' DNA-binding domain"/>
    <property type="match status" value="1"/>
</dbReference>
<feature type="domain" description="HTH marR-type" evidence="4">
    <location>
        <begin position="25"/>
        <end position="163"/>
    </location>
</feature>
<dbReference type="PANTHER" id="PTHR42756">
    <property type="entry name" value="TRANSCRIPTIONAL REGULATOR, MARR"/>
    <property type="match status" value="1"/>
</dbReference>
<dbReference type="RefSeq" id="WP_319945435.1">
    <property type="nucleotide sequence ID" value="NZ_WEGK01000013.1"/>
</dbReference>
<dbReference type="GO" id="GO:0003700">
    <property type="term" value="F:DNA-binding transcription factor activity"/>
    <property type="evidence" value="ECO:0007669"/>
    <property type="project" value="InterPro"/>
</dbReference>
<accession>A0A7K0D952</accession>
<evidence type="ECO:0000256" key="2">
    <source>
        <dbReference type="ARBA" id="ARBA00023125"/>
    </source>
</evidence>
<keyword evidence="1" id="KW-0805">Transcription regulation</keyword>
<evidence type="ECO:0000259" key="4">
    <source>
        <dbReference type="PROSITE" id="PS50995"/>
    </source>
</evidence>
<dbReference type="AlphaFoldDB" id="A0A7K0D952"/>
<dbReference type="InterPro" id="IPR000835">
    <property type="entry name" value="HTH_MarR-typ"/>
</dbReference>
<comment type="caution">
    <text evidence="5">The sequence shown here is derived from an EMBL/GenBank/DDBJ whole genome shotgun (WGS) entry which is preliminary data.</text>
</comment>
<dbReference type="InterPro" id="IPR036388">
    <property type="entry name" value="WH-like_DNA-bd_sf"/>
</dbReference>
<name>A0A7K0D952_9NOCA</name>
<dbReference type="InterPro" id="IPR036390">
    <property type="entry name" value="WH_DNA-bd_sf"/>
</dbReference>
<evidence type="ECO:0000313" key="5">
    <source>
        <dbReference type="EMBL" id="MQY22305.1"/>
    </source>
</evidence>
<dbReference type="Gene3D" id="1.10.10.10">
    <property type="entry name" value="Winged helix-like DNA-binding domain superfamily/Winged helix DNA-binding domain"/>
    <property type="match status" value="1"/>
</dbReference>
<reference evidence="5 6" key="1">
    <citation type="submission" date="2019-10" db="EMBL/GenBank/DDBJ databases">
        <title>Nocardia macrotermitis sp. nov. and Nocardia aurantia sp. nov., isolated from the gut of fungus growing-termite Macrotermes natalensis.</title>
        <authorList>
            <person name="Benndorf R."/>
            <person name="Schwitalla J."/>
            <person name="Martin K."/>
            <person name="De Beer W."/>
            <person name="Kaster A.-K."/>
            <person name="Vollmers J."/>
            <person name="Poulsen M."/>
            <person name="Beemelmanns C."/>
        </authorList>
    </citation>
    <scope>NUCLEOTIDE SEQUENCE [LARGE SCALE GENOMIC DNA]</scope>
    <source>
        <strain evidence="5 6">RB20</strain>
    </source>
</reference>
<dbReference type="SMART" id="SM00347">
    <property type="entry name" value="HTH_MARR"/>
    <property type="match status" value="1"/>
</dbReference>
<keyword evidence="3" id="KW-0804">Transcription</keyword>
<organism evidence="5 6">
    <name type="scientific">Nocardia macrotermitis</name>
    <dbReference type="NCBI Taxonomy" id="2585198"/>
    <lineage>
        <taxon>Bacteria</taxon>
        <taxon>Bacillati</taxon>
        <taxon>Actinomycetota</taxon>
        <taxon>Actinomycetes</taxon>
        <taxon>Mycobacteriales</taxon>
        <taxon>Nocardiaceae</taxon>
        <taxon>Nocardia</taxon>
    </lineage>
</organism>
<dbReference type="Proteomes" id="UP000438448">
    <property type="component" value="Unassembled WGS sequence"/>
</dbReference>
<sequence length="175" mass="19728">MRNTEPPDRVDAIVEQWRRERPELDAEVMGVLGRLSRVVQLGSGRVEATHRRYGLQRGEFDVLAALRRSGEPFELTPSALAETLMLSRAGMTSRVDRLERAGYVRRVADRSDRRSLRVALTPTGLELIDIAVADHVTTEQRLITPLTTRERTELDQLLRKVLAHLEDPDPTAPTG</sequence>
<proteinExistence type="predicted"/>
<evidence type="ECO:0000313" key="6">
    <source>
        <dbReference type="Proteomes" id="UP000438448"/>
    </source>
</evidence>